<evidence type="ECO:0000256" key="1">
    <source>
        <dbReference type="ARBA" id="ARBA00005006"/>
    </source>
</evidence>
<dbReference type="InterPro" id="IPR014746">
    <property type="entry name" value="Gln_synth/guanido_kin_cat_dom"/>
</dbReference>
<organism evidence="11 12">
    <name type="scientific">Ferrimonas gelatinilytica</name>
    <dbReference type="NCBI Taxonomy" id="1255257"/>
    <lineage>
        <taxon>Bacteria</taxon>
        <taxon>Pseudomonadati</taxon>
        <taxon>Pseudomonadota</taxon>
        <taxon>Gammaproteobacteria</taxon>
        <taxon>Alteromonadales</taxon>
        <taxon>Ferrimonadaceae</taxon>
        <taxon>Ferrimonas</taxon>
    </lineage>
</organism>
<gene>
    <name evidence="8 11" type="primary">gshA</name>
    <name evidence="11" type="ORF">GCM10025772_16240</name>
</gene>
<evidence type="ECO:0000256" key="3">
    <source>
        <dbReference type="ARBA" id="ARBA00022598"/>
    </source>
</evidence>
<evidence type="ECO:0000256" key="8">
    <source>
        <dbReference type="HAMAP-Rule" id="MF_00578"/>
    </source>
</evidence>
<protein>
    <recommendedName>
        <fullName evidence="8">Glutamate--cysteine ligase</fullName>
        <ecNumber evidence="8">6.3.2.2</ecNumber>
    </recommendedName>
    <alternativeName>
        <fullName evidence="8">Gamma-ECS</fullName>
        <shortName evidence="8">GCS</shortName>
    </alternativeName>
    <alternativeName>
        <fullName evidence="8">Gamma-glutamylcysteine synthetase</fullName>
    </alternativeName>
</protein>
<evidence type="ECO:0000256" key="7">
    <source>
        <dbReference type="ARBA" id="ARBA00048819"/>
    </source>
</evidence>
<comment type="pathway">
    <text evidence="1 8 9">Sulfur metabolism; glutathione biosynthesis; glutathione from L-cysteine and L-glutamate: step 1/2.</text>
</comment>
<dbReference type="GO" id="GO:0016874">
    <property type="term" value="F:ligase activity"/>
    <property type="evidence" value="ECO:0007669"/>
    <property type="project" value="UniProtKB-KW"/>
</dbReference>
<evidence type="ECO:0000313" key="12">
    <source>
        <dbReference type="Proteomes" id="UP001501600"/>
    </source>
</evidence>
<dbReference type="HAMAP" id="MF_00578">
    <property type="entry name" value="Glu_cys_ligase"/>
    <property type="match status" value="1"/>
</dbReference>
<dbReference type="RefSeq" id="WP_345316552.1">
    <property type="nucleotide sequence ID" value="NZ_BAABLF010000008.1"/>
</dbReference>
<dbReference type="PANTHER" id="PTHR38761:SF1">
    <property type="entry name" value="GLUTAMATE--CYSTEINE LIGASE"/>
    <property type="match status" value="1"/>
</dbReference>
<dbReference type="Proteomes" id="UP001501600">
    <property type="component" value="Unassembled WGS sequence"/>
</dbReference>
<keyword evidence="5 8" id="KW-0547">Nucleotide-binding</keyword>
<comment type="caution">
    <text evidence="11">The sequence shown here is derived from an EMBL/GenBank/DDBJ whole genome shotgun (WGS) entry which is preliminary data.</text>
</comment>
<evidence type="ECO:0000256" key="4">
    <source>
        <dbReference type="ARBA" id="ARBA00022684"/>
    </source>
</evidence>
<dbReference type="SUPFAM" id="SSF55931">
    <property type="entry name" value="Glutamine synthetase/guanido kinase"/>
    <property type="match status" value="1"/>
</dbReference>
<evidence type="ECO:0000256" key="6">
    <source>
        <dbReference type="ARBA" id="ARBA00022840"/>
    </source>
</evidence>
<comment type="catalytic activity">
    <reaction evidence="7 8 9">
        <text>L-cysteine + L-glutamate + ATP = gamma-L-glutamyl-L-cysteine + ADP + phosphate + H(+)</text>
        <dbReference type="Rhea" id="RHEA:13285"/>
        <dbReference type="ChEBI" id="CHEBI:15378"/>
        <dbReference type="ChEBI" id="CHEBI:29985"/>
        <dbReference type="ChEBI" id="CHEBI:30616"/>
        <dbReference type="ChEBI" id="CHEBI:35235"/>
        <dbReference type="ChEBI" id="CHEBI:43474"/>
        <dbReference type="ChEBI" id="CHEBI:58173"/>
        <dbReference type="ChEBI" id="CHEBI:456216"/>
        <dbReference type="EC" id="6.3.2.2"/>
    </reaction>
</comment>
<keyword evidence="3 8" id="KW-0436">Ligase</keyword>
<evidence type="ECO:0000256" key="5">
    <source>
        <dbReference type="ARBA" id="ARBA00022741"/>
    </source>
</evidence>
<accession>A0ABP9S4D9</accession>
<comment type="similarity">
    <text evidence="2 8">Belongs to the glutamate--cysteine ligase type 1 family. Type 1 subfamily.</text>
</comment>
<dbReference type="EMBL" id="BAABLF010000008">
    <property type="protein sequence ID" value="GAA5190776.1"/>
    <property type="molecule type" value="Genomic_DNA"/>
</dbReference>
<evidence type="ECO:0000256" key="9">
    <source>
        <dbReference type="RuleBase" id="RU004391"/>
    </source>
</evidence>
<dbReference type="PANTHER" id="PTHR38761">
    <property type="entry name" value="GLUTAMATE--CYSTEINE LIGASE"/>
    <property type="match status" value="1"/>
</dbReference>
<feature type="domain" description="Glutamate--cysteine ligase" evidence="10">
    <location>
        <begin position="9"/>
        <end position="377"/>
    </location>
</feature>
<proteinExistence type="inferred from homology"/>
<dbReference type="Gene3D" id="3.30.590.20">
    <property type="match status" value="1"/>
</dbReference>
<evidence type="ECO:0000313" key="11">
    <source>
        <dbReference type="EMBL" id="GAA5190776.1"/>
    </source>
</evidence>
<dbReference type="Pfam" id="PF04262">
    <property type="entry name" value="Glu_cys_ligase"/>
    <property type="match status" value="1"/>
</dbReference>
<keyword evidence="12" id="KW-1185">Reference proteome</keyword>
<name>A0ABP9S4D9_9GAMM</name>
<keyword evidence="6 8" id="KW-0067">ATP-binding</keyword>
<keyword evidence="4 8" id="KW-0317">Glutathione biosynthesis</keyword>
<reference evidence="12" key="1">
    <citation type="journal article" date="2019" name="Int. J. Syst. Evol. Microbiol.">
        <title>The Global Catalogue of Microorganisms (GCM) 10K type strain sequencing project: providing services to taxonomists for standard genome sequencing and annotation.</title>
        <authorList>
            <consortium name="The Broad Institute Genomics Platform"/>
            <consortium name="The Broad Institute Genome Sequencing Center for Infectious Disease"/>
            <person name="Wu L."/>
            <person name="Ma J."/>
        </authorList>
    </citation>
    <scope>NUCLEOTIDE SEQUENCE [LARGE SCALE GENOMIC DNA]</scope>
    <source>
        <strain evidence="12">JCM 18720</strain>
    </source>
</reference>
<dbReference type="InterPro" id="IPR007370">
    <property type="entry name" value="Glu_cys_ligase"/>
</dbReference>
<dbReference type="EC" id="6.3.2.2" evidence="8"/>
<dbReference type="InterPro" id="IPR006334">
    <property type="entry name" value="Glut_cys_ligase"/>
</dbReference>
<dbReference type="NCBIfam" id="TIGR01434">
    <property type="entry name" value="glu_cys_ligase"/>
    <property type="match status" value="1"/>
</dbReference>
<evidence type="ECO:0000256" key="2">
    <source>
        <dbReference type="ARBA" id="ARBA00008772"/>
    </source>
</evidence>
<sequence length="519" mass="58281">MSAYNQVIDRLAQPQWRPALRALNRGIERETLRVDAQCQLAQDPHPKALGAALTHPWITTDFSESLMELITPVYQDPDQLLAHLGDVHRFVLANIDDQRFWPLSMPCFLDSDQHIPIAQYGHSHIGRMKTTYRIGLSHRYGAKMQAIAGVHFNFSVSDPLWEALGLGQPDDAARSERYFGLLRHFHRHTWVLAYLFGASPSLCRSFLGDKASNLPFEQAGGTLFLPYATSLRMSDLGYTNQAQDALSVSLNSLEEYVRDVKRAIRLPSEAYAGIGVRHDGEYRQLNANVLQIENELYAPIRPKRTAHSGETPSQALERGGVEYIEVRALDVNPFAPMGISRDQILLLDLFLLDGLLTDSPAFASQDVAENKANFQAVILDGRRPGKALSRNGNEVALSDWLGELFQRWQALAPVLDAAHGDHRYQDALAQWQGAVTDPEQTLSARVLAESRAKGHGRWACDLAAQHREWFAQQPYRLLDEAQMQQRCAESLSAQAELEQHSVGSFDDYLADYFRRQEGA</sequence>
<evidence type="ECO:0000259" key="10">
    <source>
        <dbReference type="Pfam" id="PF04262"/>
    </source>
</evidence>